<reference evidence="2" key="1">
    <citation type="submission" date="2021-02" db="EMBL/GenBank/DDBJ databases">
        <authorList>
            <person name="Dougan E. K."/>
            <person name="Rhodes N."/>
            <person name="Thang M."/>
            <person name="Chan C."/>
        </authorList>
    </citation>
    <scope>NUCLEOTIDE SEQUENCE</scope>
</reference>
<evidence type="ECO:0000313" key="3">
    <source>
        <dbReference type="Proteomes" id="UP000601435"/>
    </source>
</evidence>
<feature type="region of interest" description="Disordered" evidence="1">
    <location>
        <begin position="84"/>
        <end position="169"/>
    </location>
</feature>
<evidence type="ECO:0000256" key="1">
    <source>
        <dbReference type="SAM" id="MobiDB-lite"/>
    </source>
</evidence>
<sequence length="701" mass="78748">VVSNKFTRDLQIDGMDIFDIRLAQEAITAGTLMRALRGQDPYLRDNRYTAIKELAEELAKVVAQKGPSAANQSMLQQIQELQRENARLKSEKSQGSRSVIPASPAHTPPPKGARTPKGSIAPGLTPRTSQGSQASGGQPTPPSYRRPKDRQSSAEATEGPVRSLEDFWNARPTDAVPEDFELAEEHEGNDDLATLAGSPEFRPEDDEEADPVDSLDTVQQFERTNQARFLEECKLDNFKVNTINNWVSQRVVKDKMAQVRLAGSELAAAIERLPAGNRPAVDAIAVQWGLPVNAAAKINERSLYQLIVYRSNLNAPWVGVMLSKLRLHEKKFPIFGTKVELSDSCRVCFDSGKVKLLIRSLLRQQKYNFPPLHLPSDKLVLRNTQVQCKCRMYRPTTQANLADTTFLQEDTWKSQVLAALTNWCNRWNGTSTIIQHLQREFEDKHPELQCYKWAFQWNRGLPNARILPKGSKNFAKARPIIAYTKCWHTKASSFLATALYSIMQVLFPAGTTLNISSVTAGLRQAWRYMQQFEQDDPVMIQQDLIGFFNSVPHSRICTALQLVLYQLQEHFGQDLDSLTFQVDHKAGTKDLRIFKGHRRYRGSTTKVLHIKHVMELTKFLLQSAYFKVGMDTFCQIQGACMGSPLAPVLCAMVYFVVFGMQTTDASFCEGQNATLIGPASSCVLISTVCPLSWNQYPEKNC</sequence>
<feature type="non-terminal residue" evidence="2">
    <location>
        <position position="1"/>
    </location>
</feature>
<dbReference type="PANTHER" id="PTHR21301:SF10">
    <property type="entry name" value="REVERSE TRANSCRIPTASE DOMAIN-CONTAINING PROTEIN"/>
    <property type="match status" value="1"/>
</dbReference>
<accession>A0A812YM87</accession>
<comment type="caution">
    <text evidence="2">The sequence shown here is derived from an EMBL/GenBank/DDBJ whole genome shotgun (WGS) entry which is preliminary data.</text>
</comment>
<organism evidence="2 3">
    <name type="scientific">Symbiodinium necroappetens</name>
    <dbReference type="NCBI Taxonomy" id="1628268"/>
    <lineage>
        <taxon>Eukaryota</taxon>
        <taxon>Sar</taxon>
        <taxon>Alveolata</taxon>
        <taxon>Dinophyceae</taxon>
        <taxon>Suessiales</taxon>
        <taxon>Symbiodiniaceae</taxon>
        <taxon>Symbiodinium</taxon>
    </lineage>
</organism>
<evidence type="ECO:0008006" key="4">
    <source>
        <dbReference type="Google" id="ProtNLM"/>
    </source>
</evidence>
<feature type="region of interest" description="Disordered" evidence="1">
    <location>
        <begin position="185"/>
        <end position="214"/>
    </location>
</feature>
<name>A0A812YM87_9DINO</name>
<proteinExistence type="predicted"/>
<dbReference type="EMBL" id="CAJNJA010041678">
    <property type="protein sequence ID" value="CAE7777056.1"/>
    <property type="molecule type" value="Genomic_DNA"/>
</dbReference>
<protein>
    <recommendedName>
        <fullName evidence="4">Reverse transcriptase domain-containing protein</fullName>
    </recommendedName>
</protein>
<gene>
    <name evidence="2" type="ORF">SNEC2469_LOCUS22749</name>
</gene>
<feature type="compositionally biased region" description="Acidic residues" evidence="1">
    <location>
        <begin position="203"/>
        <end position="213"/>
    </location>
</feature>
<dbReference type="AlphaFoldDB" id="A0A812YM87"/>
<dbReference type="PANTHER" id="PTHR21301">
    <property type="entry name" value="REVERSE TRANSCRIPTASE"/>
    <property type="match status" value="1"/>
</dbReference>
<feature type="compositionally biased region" description="Basic and acidic residues" evidence="1">
    <location>
        <begin position="84"/>
        <end position="94"/>
    </location>
</feature>
<dbReference type="Proteomes" id="UP000601435">
    <property type="component" value="Unassembled WGS sequence"/>
</dbReference>
<feature type="compositionally biased region" description="Polar residues" evidence="1">
    <location>
        <begin position="126"/>
        <end position="138"/>
    </location>
</feature>
<keyword evidence="3" id="KW-1185">Reference proteome</keyword>
<dbReference type="OrthoDB" id="420960at2759"/>
<evidence type="ECO:0000313" key="2">
    <source>
        <dbReference type="EMBL" id="CAE7777056.1"/>
    </source>
</evidence>